<dbReference type="RefSeq" id="WP_282766812.1">
    <property type="nucleotide sequence ID" value="NZ_JASCTH010000043.1"/>
</dbReference>
<name>A0ABT6X023_9ACTN</name>
<sequence>MRSTVEIAPAGSRPAIRLRPVPRFEPPFDDESAPQVWAPSRQLALEWPANSRPAPVPPVESPPVAAGASGDAKLAVRRFVRLCVEVLNGFRPAAHLRRLSLPAGAADVVAQGLAGARRAADLRRAAEQRATRRPGAGQQRRAAPVAVLGLKICEPRVGAVEAAVTLVTGERTWAIAFRLELHQQTWAATTLLII</sequence>
<dbReference type="EMBL" id="JASCTH010000043">
    <property type="protein sequence ID" value="MDI6105344.1"/>
    <property type="molecule type" value="Genomic_DNA"/>
</dbReference>
<keyword evidence="2" id="KW-1185">Reference proteome</keyword>
<dbReference type="Proteomes" id="UP001241758">
    <property type="component" value="Unassembled WGS sequence"/>
</dbReference>
<accession>A0ABT6X023</accession>
<proteinExistence type="predicted"/>
<evidence type="ECO:0000313" key="2">
    <source>
        <dbReference type="Proteomes" id="UP001241758"/>
    </source>
</evidence>
<comment type="caution">
    <text evidence="1">The sequence shown here is derived from an EMBL/GenBank/DDBJ whole genome shotgun (WGS) entry which is preliminary data.</text>
</comment>
<reference evidence="1 2" key="1">
    <citation type="submission" date="2023-05" db="EMBL/GenBank/DDBJ databases">
        <title>Actinoplanes sp. NEAU-A12 genome sequencing.</title>
        <authorList>
            <person name="Wang Z.-S."/>
        </authorList>
    </citation>
    <scope>NUCLEOTIDE SEQUENCE [LARGE SCALE GENOMIC DNA]</scope>
    <source>
        <strain evidence="1 2">NEAU-A12</strain>
    </source>
</reference>
<dbReference type="Pfam" id="PF20060">
    <property type="entry name" value="DUF6459"/>
    <property type="match status" value="1"/>
</dbReference>
<dbReference type="InterPro" id="IPR045596">
    <property type="entry name" value="DUF6459"/>
</dbReference>
<protein>
    <submittedName>
        <fullName evidence="1">Rv3235 family protein</fullName>
    </submittedName>
</protein>
<organism evidence="1 2">
    <name type="scientific">Actinoplanes sandaracinus</name>
    <dbReference type="NCBI Taxonomy" id="3045177"/>
    <lineage>
        <taxon>Bacteria</taxon>
        <taxon>Bacillati</taxon>
        <taxon>Actinomycetota</taxon>
        <taxon>Actinomycetes</taxon>
        <taxon>Micromonosporales</taxon>
        <taxon>Micromonosporaceae</taxon>
        <taxon>Actinoplanes</taxon>
    </lineage>
</organism>
<gene>
    <name evidence="1" type="ORF">QLQ12_42865</name>
</gene>
<evidence type="ECO:0000313" key="1">
    <source>
        <dbReference type="EMBL" id="MDI6105344.1"/>
    </source>
</evidence>